<accession>A0A813TS75</accession>
<proteinExistence type="predicted"/>
<dbReference type="EMBL" id="CAJOBC010000546">
    <property type="protein sequence ID" value="CAF3599295.1"/>
    <property type="molecule type" value="Genomic_DNA"/>
</dbReference>
<dbReference type="EMBL" id="CAJNOQ010000546">
    <property type="protein sequence ID" value="CAF0813411.1"/>
    <property type="molecule type" value="Genomic_DNA"/>
</dbReference>
<evidence type="ECO:0000313" key="3">
    <source>
        <dbReference type="EMBL" id="CAF1094717.1"/>
    </source>
</evidence>
<reference evidence="2" key="1">
    <citation type="submission" date="2021-02" db="EMBL/GenBank/DDBJ databases">
        <authorList>
            <person name="Nowell W R."/>
        </authorList>
    </citation>
    <scope>NUCLEOTIDE SEQUENCE</scope>
</reference>
<dbReference type="Proteomes" id="UP000682733">
    <property type="component" value="Unassembled WGS sequence"/>
</dbReference>
<name>A0A813TS75_9BILA</name>
<dbReference type="Proteomes" id="UP000681722">
    <property type="component" value="Unassembled WGS sequence"/>
</dbReference>
<dbReference type="EMBL" id="CAJOBA010009650">
    <property type="protein sequence ID" value="CAF3856222.1"/>
    <property type="molecule type" value="Genomic_DNA"/>
</dbReference>
<protein>
    <submittedName>
        <fullName evidence="2">Uncharacterized protein</fullName>
    </submittedName>
</protein>
<sequence length="134" mass="13831">MSDLTEKAKDAAGAVTDKVKEVTSGASYEANKSAAKDSDRSVGDRVSHGVNAANDKVNAHTVLETVVEKAKDAYNYVAETVQGAVAGLSSDVNKETAKDSDKPVGERVKAGASAVGDKVEEKVHDAKASANKPT</sequence>
<comment type="caution">
    <text evidence="2">The sequence shown here is derived from an EMBL/GenBank/DDBJ whole genome shotgun (WGS) entry which is preliminary data.</text>
</comment>
<dbReference type="PANTHER" id="PTHR38789:SF1">
    <property type="entry name" value="GLUCOSE-REPRESSIBLE GENE PROTEIN-RELATED"/>
    <property type="match status" value="1"/>
</dbReference>
<evidence type="ECO:0000313" key="4">
    <source>
        <dbReference type="EMBL" id="CAF3599295.1"/>
    </source>
</evidence>
<evidence type="ECO:0000313" key="5">
    <source>
        <dbReference type="EMBL" id="CAF3856222.1"/>
    </source>
</evidence>
<dbReference type="InterPro" id="IPR020100">
    <property type="entry name" value="Glc-repressible_Grg1"/>
</dbReference>
<dbReference type="OrthoDB" id="10039103at2759"/>
<gene>
    <name evidence="2" type="ORF">GPM918_LOCUS4156</name>
    <name evidence="3" type="ORF">OVA965_LOCUS18992</name>
    <name evidence="4" type="ORF">SRO942_LOCUS4156</name>
    <name evidence="5" type="ORF">TMI583_LOCUS19006</name>
</gene>
<feature type="region of interest" description="Disordered" evidence="1">
    <location>
        <begin position="26"/>
        <end position="46"/>
    </location>
</feature>
<dbReference type="AlphaFoldDB" id="A0A813TS75"/>
<keyword evidence="6" id="KW-1185">Reference proteome</keyword>
<evidence type="ECO:0000313" key="6">
    <source>
        <dbReference type="Proteomes" id="UP000663829"/>
    </source>
</evidence>
<dbReference type="Proteomes" id="UP000663829">
    <property type="component" value="Unassembled WGS sequence"/>
</dbReference>
<dbReference type="Pfam" id="PF11034">
    <property type="entry name" value="Grg1"/>
    <property type="match status" value="2"/>
</dbReference>
<dbReference type="EMBL" id="CAJNOK010009631">
    <property type="protein sequence ID" value="CAF1094717.1"/>
    <property type="molecule type" value="Genomic_DNA"/>
</dbReference>
<evidence type="ECO:0000256" key="1">
    <source>
        <dbReference type="SAM" id="MobiDB-lite"/>
    </source>
</evidence>
<dbReference type="PANTHER" id="PTHR38789">
    <property type="entry name" value="REPRESSIBLE PROTEIN GRG1, PUTATIVE (AFU_ORTHOLOGUE AFUA_5G14210)-RELATED"/>
    <property type="match status" value="1"/>
</dbReference>
<feature type="compositionally biased region" description="Basic and acidic residues" evidence="1">
    <location>
        <begin position="92"/>
        <end position="109"/>
    </location>
</feature>
<dbReference type="Proteomes" id="UP000677228">
    <property type="component" value="Unassembled WGS sequence"/>
</dbReference>
<organism evidence="2 6">
    <name type="scientific">Didymodactylos carnosus</name>
    <dbReference type="NCBI Taxonomy" id="1234261"/>
    <lineage>
        <taxon>Eukaryota</taxon>
        <taxon>Metazoa</taxon>
        <taxon>Spiralia</taxon>
        <taxon>Gnathifera</taxon>
        <taxon>Rotifera</taxon>
        <taxon>Eurotatoria</taxon>
        <taxon>Bdelloidea</taxon>
        <taxon>Philodinida</taxon>
        <taxon>Philodinidae</taxon>
        <taxon>Didymodactylos</taxon>
    </lineage>
</organism>
<feature type="compositionally biased region" description="Basic and acidic residues" evidence="1">
    <location>
        <begin position="117"/>
        <end position="127"/>
    </location>
</feature>
<feature type="compositionally biased region" description="Basic and acidic residues" evidence="1">
    <location>
        <begin position="34"/>
        <end position="46"/>
    </location>
</feature>
<evidence type="ECO:0000313" key="2">
    <source>
        <dbReference type="EMBL" id="CAF0813411.1"/>
    </source>
</evidence>
<feature type="region of interest" description="Disordered" evidence="1">
    <location>
        <begin position="91"/>
        <end position="134"/>
    </location>
</feature>